<evidence type="ECO:0000313" key="3">
    <source>
        <dbReference type="WBParaSite" id="HCON_00072680-00001"/>
    </source>
</evidence>
<dbReference type="WBParaSite" id="HCON_00072680-00001">
    <property type="protein sequence ID" value="HCON_00072680-00001"/>
    <property type="gene ID" value="HCON_00072680"/>
</dbReference>
<keyword evidence="2" id="KW-1185">Reference proteome</keyword>
<reference evidence="3" key="1">
    <citation type="submission" date="2020-12" db="UniProtKB">
        <authorList>
            <consortium name="WormBaseParasite"/>
        </authorList>
    </citation>
    <scope>IDENTIFICATION</scope>
    <source>
        <strain evidence="3">MHco3</strain>
    </source>
</reference>
<dbReference type="OrthoDB" id="5836540at2759"/>
<protein>
    <submittedName>
        <fullName evidence="3">Uncharacterized protein</fullName>
    </submittedName>
</protein>
<name>A0A7I4YAC7_HAECO</name>
<dbReference type="AlphaFoldDB" id="A0A7I4YAC7"/>
<evidence type="ECO:0000256" key="1">
    <source>
        <dbReference type="SAM" id="MobiDB-lite"/>
    </source>
</evidence>
<dbReference type="OMA" id="WAPLETW"/>
<evidence type="ECO:0000313" key="2">
    <source>
        <dbReference type="Proteomes" id="UP000025227"/>
    </source>
</evidence>
<sequence length="202" mass="22566">MDANDSHSYDLDDVLFAKFAELDQKVAMLREEMDSIAMLLERRKRMRDSSQSFPSHIGHDIENPSQWVRLDDTWEAATPIQENSPPTLSFGCEADEMSSGRLYDADLPNEHDQQATSCCRVGSVLSSRMIFHPYRRTTAAMTKRDGSISSRVPTTKRISLPAFFMPGFQGATEEELVLDQEDGAEDPPSDPDDGIGAVEDDC</sequence>
<organism evidence="2 3">
    <name type="scientific">Haemonchus contortus</name>
    <name type="common">Barber pole worm</name>
    <dbReference type="NCBI Taxonomy" id="6289"/>
    <lineage>
        <taxon>Eukaryota</taxon>
        <taxon>Metazoa</taxon>
        <taxon>Ecdysozoa</taxon>
        <taxon>Nematoda</taxon>
        <taxon>Chromadorea</taxon>
        <taxon>Rhabditida</taxon>
        <taxon>Rhabditina</taxon>
        <taxon>Rhabditomorpha</taxon>
        <taxon>Strongyloidea</taxon>
        <taxon>Trichostrongylidae</taxon>
        <taxon>Haemonchus</taxon>
    </lineage>
</organism>
<proteinExistence type="predicted"/>
<feature type="region of interest" description="Disordered" evidence="1">
    <location>
        <begin position="173"/>
        <end position="202"/>
    </location>
</feature>
<accession>A0A7I4YAC7</accession>
<dbReference type="Proteomes" id="UP000025227">
    <property type="component" value="Unplaced"/>
</dbReference>